<sequence length="137" mass="14308">MPHSWPRTLLLSLAIVGSADALSTGGRCGGARPSIRAAHSSPMVAPLHARAASAVVSAAVLFHADMAFAQTSADNIYAETPDFDGFLIGFAIFLTAATGLLQLSLGDIQAEEANLPSSVSLINKNRQKTNSFIKSKK</sequence>
<accession>A0A7S0I377</accession>
<dbReference type="AlphaFoldDB" id="A0A7S0I377"/>
<keyword evidence="1" id="KW-0732">Signal</keyword>
<reference evidence="2" key="1">
    <citation type="submission" date="2021-01" db="EMBL/GenBank/DDBJ databases">
        <authorList>
            <person name="Corre E."/>
            <person name="Pelletier E."/>
            <person name="Niang G."/>
            <person name="Scheremetjew M."/>
            <person name="Finn R."/>
            <person name="Kale V."/>
            <person name="Holt S."/>
            <person name="Cochrane G."/>
            <person name="Meng A."/>
            <person name="Brown T."/>
            <person name="Cohen L."/>
        </authorList>
    </citation>
    <scope>NUCLEOTIDE SEQUENCE</scope>
    <source>
        <strain evidence="2">CCMP1374</strain>
    </source>
</reference>
<organism evidence="2">
    <name type="scientific">Phaeocystis antarctica</name>
    <dbReference type="NCBI Taxonomy" id="33657"/>
    <lineage>
        <taxon>Eukaryota</taxon>
        <taxon>Haptista</taxon>
        <taxon>Haptophyta</taxon>
        <taxon>Prymnesiophyceae</taxon>
        <taxon>Phaeocystales</taxon>
        <taxon>Phaeocystaceae</taxon>
        <taxon>Phaeocystis</taxon>
    </lineage>
</organism>
<protein>
    <submittedName>
        <fullName evidence="2">Uncharacterized protein</fullName>
    </submittedName>
</protein>
<feature type="signal peptide" evidence="1">
    <location>
        <begin position="1"/>
        <end position="21"/>
    </location>
</feature>
<evidence type="ECO:0000256" key="1">
    <source>
        <dbReference type="SAM" id="SignalP"/>
    </source>
</evidence>
<gene>
    <name evidence="2" type="ORF">PANT1444_LOCUS20017</name>
</gene>
<dbReference type="EMBL" id="HBEP01035325">
    <property type="protein sequence ID" value="CAD8509632.1"/>
    <property type="molecule type" value="Transcribed_RNA"/>
</dbReference>
<evidence type="ECO:0000313" key="2">
    <source>
        <dbReference type="EMBL" id="CAD8509632.1"/>
    </source>
</evidence>
<proteinExistence type="predicted"/>
<feature type="chain" id="PRO_5030875948" evidence="1">
    <location>
        <begin position="22"/>
        <end position="137"/>
    </location>
</feature>
<name>A0A7S0I377_9EUKA</name>